<keyword evidence="3" id="KW-1185">Reference proteome</keyword>
<comment type="caution">
    <text evidence="2">The sequence shown here is derived from an EMBL/GenBank/DDBJ whole genome shotgun (WGS) entry which is preliminary data.</text>
</comment>
<evidence type="ECO:0000313" key="2">
    <source>
        <dbReference type="EMBL" id="PKR47438.1"/>
    </source>
</evidence>
<name>A0ABX4R3G6_9PROT</name>
<evidence type="ECO:0000313" key="3">
    <source>
        <dbReference type="Proteomes" id="UP000233365"/>
    </source>
</evidence>
<evidence type="ECO:0000256" key="1">
    <source>
        <dbReference type="SAM" id="MobiDB-lite"/>
    </source>
</evidence>
<dbReference type="EMBL" id="PGTS01000009">
    <property type="protein sequence ID" value="PKR47438.1"/>
    <property type="molecule type" value="Genomic_DNA"/>
</dbReference>
<accession>A0ABX4R3G6</accession>
<sequence>MLATAAKQGKRIGPSPVINPRASKIRTGASVHKTPIYTRETRKMAGKVVGICKRIPDLCFATSKRDHMPSDIPAANNRDIVHLL</sequence>
<dbReference type="Proteomes" id="UP000233365">
    <property type="component" value="Unassembled WGS sequence"/>
</dbReference>
<gene>
    <name evidence="2" type="ORF">CU041_19590</name>
</gene>
<proteinExistence type="predicted"/>
<reference evidence="2 3" key="1">
    <citation type="submission" date="2017-11" db="EMBL/GenBank/DDBJ databases">
        <title>Biodiversity and function of Thalassospira species in the particle-attached aromatic-hydrocarbon-degrading consortia from the surface seawater of the China South Sea.</title>
        <authorList>
            <person name="Dong C."/>
            <person name="Liu R."/>
            <person name="Shao Z."/>
        </authorList>
    </citation>
    <scope>NUCLEOTIDE SEQUENCE [LARGE SCALE GENOMIC DNA]</scope>
    <source>
        <strain evidence="2 3">139Z-12</strain>
    </source>
</reference>
<organism evidence="2 3">
    <name type="scientific">Thalassospira povalilytica</name>
    <dbReference type="NCBI Taxonomy" id="732237"/>
    <lineage>
        <taxon>Bacteria</taxon>
        <taxon>Pseudomonadati</taxon>
        <taxon>Pseudomonadota</taxon>
        <taxon>Alphaproteobacteria</taxon>
        <taxon>Rhodospirillales</taxon>
        <taxon>Thalassospiraceae</taxon>
        <taxon>Thalassospira</taxon>
    </lineage>
</organism>
<feature type="region of interest" description="Disordered" evidence="1">
    <location>
        <begin position="1"/>
        <end position="23"/>
    </location>
</feature>
<protein>
    <submittedName>
        <fullName evidence="2">Uncharacterized protein</fullName>
    </submittedName>
</protein>